<name>A0A0F9JDH9_9ZZZZ</name>
<dbReference type="AlphaFoldDB" id="A0A0F9JDH9"/>
<accession>A0A0F9JDH9</accession>
<dbReference type="EMBL" id="LAZR01010279">
    <property type="protein sequence ID" value="KKM67839.1"/>
    <property type="molecule type" value="Genomic_DNA"/>
</dbReference>
<reference evidence="1" key="1">
    <citation type="journal article" date="2015" name="Nature">
        <title>Complex archaea that bridge the gap between prokaryotes and eukaryotes.</title>
        <authorList>
            <person name="Spang A."/>
            <person name="Saw J.H."/>
            <person name="Jorgensen S.L."/>
            <person name="Zaremba-Niedzwiedzka K."/>
            <person name="Martijn J."/>
            <person name="Lind A.E."/>
            <person name="van Eijk R."/>
            <person name="Schleper C."/>
            <person name="Guy L."/>
            <person name="Ettema T.J."/>
        </authorList>
    </citation>
    <scope>NUCLEOTIDE SEQUENCE</scope>
</reference>
<proteinExistence type="predicted"/>
<protein>
    <submittedName>
        <fullName evidence="1">Uncharacterized protein</fullName>
    </submittedName>
</protein>
<sequence length="199" mass="23271">MKNDIQHRKWINVKFGFRSTAVNLIKNKRALQEYADELGWFIETDKEGEVDEQGRRLYDIIITPNKEKLISPEELRQVKDKLIGFASELLFIINPDATKALAYDYPVNVLEAKKPEDVILVYDLESILVLTYKLQDRIGLENQNLNLAKFVFGSSIKKSLGNLGLDTSRFHKLITRKKKIQLREQYKKRLKDWFGIDLE</sequence>
<evidence type="ECO:0000313" key="1">
    <source>
        <dbReference type="EMBL" id="KKM67839.1"/>
    </source>
</evidence>
<gene>
    <name evidence="1" type="ORF">LCGC14_1467130</name>
</gene>
<comment type="caution">
    <text evidence="1">The sequence shown here is derived from an EMBL/GenBank/DDBJ whole genome shotgun (WGS) entry which is preliminary data.</text>
</comment>
<organism evidence="1">
    <name type="scientific">marine sediment metagenome</name>
    <dbReference type="NCBI Taxonomy" id="412755"/>
    <lineage>
        <taxon>unclassified sequences</taxon>
        <taxon>metagenomes</taxon>
        <taxon>ecological metagenomes</taxon>
    </lineage>
</organism>